<feature type="domain" description="CREG-like beta-barrel" evidence="1">
    <location>
        <begin position="1"/>
        <end position="77"/>
    </location>
</feature>
<dbReference type="GeneID" id="20218885"/>
<evidence type="ECO:0000313" key="3">
    <source>
        <dbReference type="Proteomes" id="UP000002729"/>
    </source>
</evidence>
<evidence type="ECO:0000313" key="2">
    <source>
        <dbReference type="EMBL" id="EGB06802.1"/>
    </source>
</evidence>
<keyword evidence="3" id="KW-1185">Reference proteome</keyword>
<protein>
    <recommendedName>
        <fullName evidence="1">CREG-like beta-barrel domain-containing protein</fullName>
    </recommendedName>
</protein>
<gene>
    <name evidence="2" type="ORF">AURANDRAFT_17739</name>
</gene>
<dbReference type="OrthoDB" id="46836at2759"/>
<dbReference type="InterPro" id="IPR055343">
    <property type="entry name" value="CREG_beta-barrel"/>
</dbReference>
<dbReference type="eggNOG" id="KOG3374">
    <property type="taxonomic scope" value="Eukaryota"/>
</dbReference>
<feature type="non-terminal residue" evidence="2">
    <location>
        <position position="77"/>
    </location>
</feature>
<dbReference type="AlphaFoldDB" id="F0YDG8"/>
<evidence type="ECO:0000259" key="1">
    <source>
        <dbReference type="Pfam" id="PF13883"/>
    </source>
</evidence>
<reference evidence="2 3" key="1">
    <citation type="journal article" date="2011" name="Proc. Natl. Acad. Sci. U.S.A.">
        <title>Niche of harmful alga Aureococcus anophagefferens revealed through ecogenomics.</title>
        <authorList>
            <person name="Gobler C.J."/>
            <person name="Berry D.L."/>
            <person name="Dyhrman S.T."/>
            <person name="Wilhelm S.W."/>
            <person name="Salamov A."/>
            <person name="Lobanov A.V."/>
            <person name="Zhang Y."/>
            <person name="Collier J.L."/>
            <person name="Wurch L.L."/>
            <person name="Kustka A.B."/>
            <person name="Dill B.D."/>
            <person name="Shah M."/>
            <person name="VerBerkmoes N.C."/>
            <person name="Kuo A."/>
            <person name="Terry A."/>
            <person name="Pangilinan J."/>
            <person name="Lindquist E.A."/>
            <person name="Lucas S."/>
            <person name="Paulsen I.T."/>
            <person name="Hattenrath-Lehmann T.K."/>
            <person name="Talmage S.C."/>
            <person name="Walker E.A."/>
            <person name="Koch F."/>
            <person name="Burson A.M."/>
            <person name="Marcoval M.A."/>
            <person name="Tang Y.Z."/>
            <person name="Lecleir G.R."/>
            <person name="Coyne K.J."/>
            <person name="Berg G.M."/>
            <person name="Bertrand E.M."/>
            <person name="Saito M.A."/>
            <person name="Gladyshev V.N."/>
            <person name="Grigoriev I.V."/>
        </authorList>
    </citation>
    <scope>NUCLEOTIDE SEQUENCE [LARGE SCALE GENOMIC DNA]</scope>
    <source>
        <strain evidence="3">CCMP 1984</strain>
    </source>
</reference>
<dbReference type="InParanoid" id="F0YDG8"/>
<accession>F0YDG8</accession>
<dbReference type="KEGG" id="aaf:AURANDRAFT_17739"/>
<feature type="non-terminal residue" evidence="2">
    <location>
        <position position="1"/>
    </location>
</feature>
<dbReference type="InterPro" id="IPR012349">
    <property type="entry name" value="Split_barrel_FMN-bd"/>
</dbReference>
<dbReference type="Proteomes" id="UP000002729">
    <property type="component" value="Unassembled WGS sequence"/>
</dbReference>
<dbReference type="Gene3D" id="2.30.110.10">
    <property type="entry name" value="Electron Transport, Fmn-binding Protein, Chain A"/>
    <property type="match status" value="1"/>
</dbReference>
<dbReference type="SUPFAM" id="SSF50475">
    <property type="entry name" value="FMN-binding split barrel"/>
    <property type="match status" value="1"/>
</dbReference>
<organism evidence="3">
    <name type="scientific">Aureococcus anophagefferens</name>
    <name type="common">Harmful bloom alga</name>
    <dbReference type="NCBI Taxonomy" id="44056"/>
    <lineage>
        <taxon>Eukaryota</taxon>
        <taxon>Sar</taxon>
        <taxon>Stramenopiles</taxon>
        <taxon>Ochrophyta</taxon>
        <taxon>Pelagophyceae</taxon>
        <taxon>Pelagomonadales</taxon>
        <taxon>Pelagomonadaceae</taxon>
        <taxon>Aureococcus</taxon>
    </lineage>
</organism>
<dbReference type="EMBL" id="GL833133">
    <property type="protein sequence ID" value="EGB06802.1"/>
    <property type="molecule type" value="Genomic_DNA"/>
</dbReference>
<proteinExistence type="predicted"/>
<dbReference type="Pfam" id="PF13883">
    <property type="entry name" value="CREG_beta-barrel"/>
    <property type="match status" value="1"/>
</dbReference>
<name>F0YDG8_AURAN</name>
<dbReference type="RefSeq" id="XP_009038549.1">
    <property type="nucleotide sequence ID" value="XM_009040301.1"/>
</dbReference>
<sequence length="77" mass="8540">DPENPPCARLVLTGAWSKPAAGSDEYEEAYAALEERHPYFKELPSDHDFYVAKMTVTGVWLIGAYGGASVVEPEEYF</sequence>